<gene>
    <name evidence="1" type="ORF">A3B40_02880</name>
</gene>
<name>A0A1F7IMQ2_9BACT</name>
<organism evidence="1 2">
    <name type="scientific">Candidatus Roizmanbacteria bacterium RIFCSPLOWO2_01_FULL_37_16</name>
    <dbReference type="NCBI Taxonomy" id="1802058"/>
    <lineage>
        <taxon>Bacteria</taxon>
        <taxon>Candidatus Roizmaniibacteriota</taxon>
    </lineage>
</organism>
<sequence length="240" mass="26405">MKKLLVVILLLSLIIVFILGYLGFIPGLSAVFGSNQPKKLGITYTQKDKKSADEKLGVKYSQLSAEEKEKGLVLKGSHPVDKSLTSQELTALADTRQKQFALFPFKKVQIRVNPDGTVEGSGILEFNTALNFLQTLEVPLGEVNKVIDKFKILRGELPVYLKVSGEVVNNISNLAVKSAEIARIPIPQALVSQYGPSLNSLVEDIVSKRQPNYEIRSLKVESGQVHFVGSSPDEEWARGK</sequence>
<reference evidence="1 2" key="1">
    <citation type="journal article" date="2016" name="Nat. Commun.">
        <title>Thousands of microbial genomes shed light on interconnected biogeochemical processes in an aquifer system.</title>
        <authorList>
            <person name="Anantharaman K."/>
            <person name="Brown C.T."/>
            <person name="Hug L.A."/>
            <person name="Sharon I."/>
            <person name="Castelle C.J."/>
            <person name="Probst A.J."/>
            <person name="Thomas B.C."/>
            <person name="Singh A."/>
            <person name="Wilkins M.J."/>
            <person name="Karaoz U."/>
            <person name="Brodie E.L."/>
            <person name="Williams K.H."/>
            <person name="Hubbard S.S."/>
            <person name="Banfield J.F."/>
        </authorList>
    </citation>
    <scope>NUCLEOTIDE SEQUENCE [LARGE SCALE GENOMIC DNA]</scope>
</reference>
<accession>A0A1F7IMQ2</accession>
<evidence type="ECO:0000313" key="2">
    <source>
        <dbReference type="Proteomes" id="UP000178040"/>
    </source>
</evidence>
<comment type="caution">
    <text evidence="1">The sequence shown here is derived from an EMBL/GenBank/DDBJ whole genome shotgun (WGS) entry which is preliminary data.</text>
</comment>
<dbReference type="EMBL" id="MGAI01000025">
    <property type="protein sequence ID" value="OGK44645.1"/>
    <property type="molecule type" value="Genomic_DNA"/>
</dbReference>
<protein>
    <submittedName>
        <fullName evidence="1">Uncharacterized protein</fullName>
    </submittedName>
</protein>
<proteinExistence type="predicted"/>
<dbReference type="AlphaFoldDB" id="A0A1F7IMQ2"/>
<evidence type="ECO:0000313" key="1">
    <source>
        <dbReference type="EMBL" id="OGK44645.1"/>
    </source>
</evidence>
<dbReference type="Proteomes" id="UP000178040">
    <property type="component" value="Unassembled WGS sequence"/>
</dbReference>